<reference evidence="7 8" key="1">
    <citation type="submission" date="2019-04" db="EMBL/GenBank/DDBJ databases">
        <title>Chromosome genome assembly for Takifugu flavidus.</title>
        <authorList>
            <person name="Xiao S."/>
        </authorList>
    </citation>
    <scope>NUCLEOTIDE SEQUENCE [LARGE SCALE GENOMIC DNA]</scope>
    <source>
        <strain evidence="7">HTHZ2018</strain>
        <tissue evidence="7">Muscle</tissue>
    </source>
</reference>
<feature type="compositionally biased region" description="Low complexity" evidence="5">
    <location>
        <begin position="979"/>
        <end position="991"/>
    </location>
</feature>
<name>A0A5C6MRG5_9TELE</name>
<sequence length="1865" mass="191813">MANQSATSAVLEPRWKRVLSSTGPVPRPRHGHRAVAIKELMVVFGGGNEGIVDELHVYNTATNQWFIPAVRGDVPPGCAAYGFVCDGTRLLVFGGMVEYGKYSSDLYELQASRWEWKRLKAKAPKNGPPPCPRLGHSFSLIGSSCYLFGGLANDSEDPKNNIPRYLNDLYCLELRPGSSVVGWEIPPTSGQPPPPRESHTAVVSSTGGARLIIYGGMSGCRLGDLWLLDIDSLVWSKPALSGTAPLPRSLHSATTIKNKYAPVCLSTRLPVSLPIYPCTCLSTCLSVCVPVSIPIYPSLYPSVCLPTCLSACLPVYPVYLPICLPISLTVYLSLYPSTCRPTIYPSLYLSHARPPRMYVFGGWVPLVMDDVKVATHEKEWKCTNTLACLNLETLCWETVLMDSLEENVPRARAGHCSVAINSRLYIWSGRDGYRKAWNNQVCCKDLWYLETERPSAPSRVQLVRANTSSLEVSWGPSQTADTYLLQVQKYDIPAAATPASAPLPAAATAPSPPKSPALVSTTAANQAITLVPSPTAAKAPAVLKVAAAPGSAQGASIVTVRQAPAKPPVAVTSLPAGVRMVVPAQAGHGASAGSSPQMSGMAALAAAAAATQKIPPATAAVLNVPAGATLVKTVAMSPGSSGLVGKGASPVTVVSNPATQMLKTAASQVGGVSVVSTPGTPSRPIITVHKSGTVTVSQQTPVVTTVVGGVTKTITLVNSPLGVGGGRTLIGNLGNLGKVVSVVQNPQVQSGQAASNAVAQLLQAKGGLPAGTILKLVSSADGKQTTLLSTVQAGSTPAKSTILGVAPATSKSGTTIIKTIPMSALQGGAGSNSPITILTTKMMTQGTAGKIITTVPKMAAAGQQGQLTQVVLKGAPGTPGTILRTLPMGGVRLVSPGTTKPTVTTLVVKGSTGVSSLGTITTLATTATLASQVTTATAAAAAATGPKQVTLITTPSGAEPQPLVQDLPVSIMASPTSEDPGSTTSTSTATTAGGGAGDAPAATVTLVCSNPPCETHETGTTNTATVATATVGGTNQVCSNPPCETHETGTTNTATVATATLGGTNQVCSNPPCETHETGTTNTATVATATLGGTNQVCSNPPCETHETGTTNTATVATATVGGTNQVCSNPPCETHETGTTNTATVATATVGGTNQVCSNPPCETHETGTTNTATTATAQQVGEGLQGDSKDPSSSSEPVASSVASQSRAVTTVTQATPTPGPSIPSLASVQEISSLVGEVRAESSEAVALVAVAQEEEPMHTDNQSDGVESSAAAVLQVHVESSEAAAQMDSSHGGLPQELMSSERDAGELVTGATTLMVTGLTPEQLSVATAADDAVQQAAIQAVLQAAGQAEGSADQPIPIVLTQQELEALVQQQQQQQLQDIHHAADADAQHASVPTGGDPAAPMPHLNELPEVDSALSAVPEGLAPADSLNDPAAESNGHELASSSAVTSAVARLASTFGPAPPLTASAAKSESSFTEVTNGVAATTAKQGVQLKSGLKDSQWFDVGIVKVTNMVVTHYYVPYDGGAVDDDSGLPPDYSQMRKVELQPGTAYKFRVAGINICGRGAFSEVSAFKTCLPGFPGAPCAIKISKNLDGAQLTWEPPVVTSGKITEYSVYLAIQSSQATTASSSGPAQLAFMRVYCGPTPSCLVAASSLANAHIDYTTKPAIIFRIAARNQKGYGPATQRKKLAKPRPRDPERLLICKKASRLLVVEVEHAIQHGRRVSESGLAREERRALVEANAPRGADETSFARGCCVEEEEEGDEEQGSIFSSAHRAAMHVIGSGGGSRQTLQPSGSVLPVSVQSVLINQFSVILQLGQDPVGPGLRTGGSFRSRSGPSRSRSEDRGQLQIQVRTQSVQV</sequence>
<feature type="region of interest" description="Disordered" evidence="5">
    <location>
        <begin position="972"/>
        <end position="999"/>
    </location>
</feature>
<feature type="compositionally biased region" description="Low complexity" evidence="5">
    <location>
        <begin position="1193"/>
        <end position="1219"/>
    </location>
</feature>
<feature type="region of interest" description="Disordered" evidence="5">
    <location>
        <begin position="1183"/>
        <end position="1227"/>
    </location>
</feature>
<keyword evidence="4" id="KW-0539">Nucleus</keyword>
<evidence type="ECO:0000259" key="6">
    <source>
        <dbReference type="PROSITE" id="PS50853"/>
    </source>
</evidence>
<organism evidence="7 8">
    <name type="scientific">Takifugu flavidus</name>
    <name type="common">sansaifugu</name>
    <dbReference type="NCBI Taxonomy" id="433684"/>
    <lineage>
        <taxon>Eukaryota</taxon>
        <taxon>Metazoa</taxon>
        <taxon>Chordata</taxon>
        <taxon>Craniata</taxon>
        <taxon>Vertebrata</taxon>
        <taxon>Euteleostomi</taxon>
        <taxon>Actinopterygii</taxon>
        <taxon>Neopterygii</taxon>
        <taxon>Teleostei</taxon>
        <taxon>Neoteleostei</taxon>
        <taxon>Acanthomorphata</taxon>
        <taxon>Eupercaria</taxon>
        <taxon>Tetraodontiformes</taxon>
        <taxon>Tetradontoidea</taxon>
        <taxon>Tetraodontidae</taxon>
        <taxon>Takifugu</taxon>
    </lineage>
</organism>
<keyword evidence="3" id="KW-0677">Repeat</keyword>
<feature type="compositionally biased region" description="Polar residues" evidence="5">
    <location>
        <begin position="1854"/>
        <end position="1865"/>
    </location>
</feature>
<dbReference type="InterPro" id="IPR013783">
    <property type="entry name" value="Ig-like_fold"/>
</dbReference>
<dbReference type="Gene3D" id="2.60.40.10">
    <property type="entry name" value="Immunoglobulins"/>
    <property type="match status" value="2"/>
</dbReference>
<dbReference type="InterPro" id="IPR036116">
    <property type="entry name" value="FN3_sf"/>
</dbReference>
<dbReference type="InterPro" id="IPR043536">
    <property type="entry name" value="HCF1/2"/>
</dbReference>
<dbReference type="InterPro" id="IPR003961">
    <property type="entry name" value="FN3_dom"/>
</dbReference>
<protein>
    <submittedName>
        <fullName evidence="7">Host cell factor 1</fullName>
    </submittedName>
</protein>
<dbReference type="SUPFAM" id="SSF49265">
    <property type="entry name" value="Fibronectin type III"/>
    <property type="match status" value="1"/>
</dbReference>
<evidence type="ECO:0000256" key="5">
    <source>
        <dbReference type="SAM" id="MobiDB-lite"/>
    </source>
</evidence>
<dbReference type="Gene3D" id="6.10.250.2590">
    <property type="match status" value="1"/>
</dbReference>
<feature type="region of interest" description="Disordered" evidence="5">
    <location>
        <begin position="1382"/>
        <end position="1413"/>
    </location>
</feature>
<dbReference type="SUPFAM" id="SSF117281">
    <property type="entry name" value="Kelch motif"/>
    <property type="match status" value="2"/>
</dbReference>
<dbReference type="EMBL" id="RHFK02000021">
    <property type="protein sequence ID" value="TWW56040.1"/>
    <property type="molecule type" value="Genomic_DNA"/>
</dbReference>
<keyword evidence="8" id="KW-1185">Reference proteome</keyword>
<feature type="compositionally biased region" description="Low complexity" evidence="5">
    <location>
        <begin position="1834"/>
        <end position="1845"/>
    </location>
</feature>
<evidence type="ECO:0000256" key="2">
    <source>
        <dbReference type="ARBA" id="ARBA00022441"/>
    </source>
</evidence>
<dbReference type="SMART" id="SM00060">
    <property type="entry name" value="FN3"/>
    <property type="match status" value="3"/>
</dbReference>
<dbReference type="PANTHER" id="PTHR46003:SF3">
    <property type="entry name" value="HOST CELL FACTOR 1"/>
    <property type="match status" value="1"/>
</dbReference>
<evidence type="ECO:0000256" key="4">
    <source>
        <dbReference type="ARBA" id="ARBA00023242"/>
    </source>
</evidence>
<gene>
    <name evidence="7" type="ORF">D4764_08G0000270</name>
</gene>
<feature type="region of interest" description="Disordered" evidence="5">
    <location>
        <begin position="1428"/>
        <end position="1447"/>
    </location>
</feature>
<dbReference type="InterPro" id="IPR059124">
    <property type="entry name" value="Kelch_HCF"/>
</dbReference>
<feature type="compositionally biased region" description="Basic and acidic residues" evidence="5">
    <location>
        <begin position="1385"/>
        <end position="1394"/>
    </location>
</feature>
<dbReference type="PROSITE" id="PS50853">
    <property type="entry name" value="FN3"/>
    <property type="match status" value="1"/>
</dbReference>
<evidence type="ECO:0000313" key="8">
    <source>
        <dbReference type="Proteomes" id="UP000324091"/>
    </source>
</evidence>
<dbReference type="InterPro" id="IPR015915">
    <property type="entry name" value="Kelch-typ_b-propeller"/>
</dbReference>
<dbReference type="Pfam" id="PF13854">
    <property type="entry name" value="Kelch_HCF"/>
    <property type="match status" value="2"/>
</dbReference>
<dbReference type="GO" id="GO:0006338">
    <property type="term" value="P:chromatin remodeling"/>
    <property type="evidence" value="ECO:0007669"/>
    <property type="project" value="TreeGrafter"/>
</dbReference>
<keyword evidence="2" id="KW-0880">Kelch repeat</keyword>
<proteinExistence type="predicted"/>
<dbReference type="Proteomes" id="UP000324091">
    <property type="component" value="Chromosome 8"/>
</dbReference>
<dbReference type="CDD" id="cd00063">
    <property type="entry name" value="FN3"/>
    <property type="match status" value="2"/>
</dbReference>
<evidence type="ECO:0000256" key="1">
    <source>
        <dbReference type="ARBA" id="ARBA00004123"/>
    </source>
</evidence>
<dbReference type="FunFam" id="2.60.40.10:FF:000443">
    <property type="entry name" value="host cell factor 1"/>
    <property type="match status" value="1"/>
</dbReference>
<comment type="caution">
    <text evidence="7">The sequence shown here is derived from an EMBL/GenBank/DDBJ whole genome shotgun (WGS) entry which is preliminary data.</text>
</comment>
<comment type="subcellular location">
    <subcellularLocation>
        <location evidence="1">Nucleus</location>
    </subcellularLocation>
</comment>
<accession>A0A5C6MRG5</accession>
<feature type="region of interest" description="Disordered" evidence="5">
    <location>
        <begin position="1829"/>
        <end position="1865"/>
    </location>
</feature>
<evidence type="ECO:0000313" key="7">
    <source>
        <dbReference type="EMBL" id="TWW56040.1"/>
    </source>
</evidence>
<dbReference type="FunFam" id="2.120.10.80:FF:000091">
    <property type="entry name" value="host cell factor 1 isoform X3"/>
    <property type="match status" value="1"/>
</dbReference>
<evidence type="ECO:0000256" key="3">
    <source>
        <dbReference type="ARBA" id="ARBA00022737"/>
    </source>
</evidence>
<feature type="domain" description="Fibronectin type-III" evidence="6">
    <location>
        <begin position="1493"/>
        <end position="1583"/>
    </location>
</feature>
<dbReference type="Gene3D" id="2.120.10.80">
    <property type="entry name" value="Kelch-type beta propeller"/>
    <property type="match status" value="2"/>
</dbReference>
<dbReference type="PANTHER" id="PTHR46003">
    <property type="entry name" value="HOST CELL FACTOR"/>
    <property type="match status" value="1"/>
</dbReference>
<dbReference type="GO" id="GO:0035097">
    <property type="term" value="C:histone methyltransferase complex"/>
    <property type="evidence" value="ECO:0007669"/>
    <property type="project" value="TreeGrafter"/>
</dbReference>
<dbReference type="GO" id="GO:0003713">
    <property type="term" value="F:transcription coactivator activity"/>
    <property type="evidence" value="ECO:0007669"/>
    <property type="project" value="TreeGrafter"/>
</dbReference>